<dbReference type="Proteomes" id="UP000507470">
    <property type="component" value="Unassembled WGS sequence"/>
</dbReference>
<protein>
    <recommendedName>
        <fullName evidence="4">Integrase catalytic domain-containing protein</fullName>
    </recommendedName>
</protein>
<proteinExistence type="predicted"/>
<organism evidence="2 3">
    <name type="scientific">Mytilus coruscus</name>
    <name type="common">Sea mussel</name>
    <dbReference type="NCBI Taxonomy" id="42192"/>
    <lineage>
        <taxon>Eukaryota</taxon>
        <taxon>Metazoa</taxon>
        <taxon>Spiralia</taxon>
        <taxon>Lophotrochozoa</taxon>
        <taxon>Mollusca</taxon>
        <taxon>Bivalvia</taxon>
        <taxon>Autobranchia</taxon>
        <taxon>Pteriomorphia</taxon>
        <taxon>Mytilida</taxon>
        <taxon>Mytiloidea</taxon>
        <taxon>Mytilidae</taxon>
        <taxon>Mytilinae</taxon>
        <taxon>Mytilus</taxon>
    </lineage>
</organism>
<dbReference type="OrthoDB" id="10047206at2759"/>
<reference evidence="2 3" key="1">
    <citation type="submission" date="2020-06" db="EMBL/GenBank/DDBJ databases">
        <authorList>
            <person name="Li R."/>
            <person name="Bekaert M."/>
        </authorList>
    </citation>
    <scope>NUCLEOTIDE SEQUENCE [LARGE SCALE GENOMIC DNA]</scope>
    <source>
        <strain evidence="3">wild</strain>
    </source>
</reference>
<feature type="region of interest" description="Disordered" evidence="1">
    <location>
        <begin position="166"/>
        <end position="253"/>
    </location>
</feature>
<dbReference type="AlphaFoldDB" id="A0A6J8DFU2"/>
<keyword evidence="3" id="KW-1185">Reference proteome</keyword>
<evidence type="ECO:0000256" key="1">
    <source>
        <dbReference type="SAM" id="MobiDB-lite"/>
    </source>
</evidence>
<name>A0A6J8DFU2_MYTCO</name>
<dbReference type="EMBL" id="CACVKT020007420">
    <property type="protein sequence ID" value="CAC5407523.1"/>
    <property type="molecule type" value="Genomic_DNA"/>
</dbReference>
<feature type="compositionally biased region" description="Basic and acidic residues" evidence="1">
    <location>
        <begin position="241"/>
        <end position="253"/>
    </location>
</feature>
<evidence type="ECO:0000313" key="3">
    <source>
        <dbReference type="Proteomes" id="UP000507470"/>
    </source>
</evidence>
<evidence type="ECO:0000313" key="2">
    <source>
        <dbReference type="EMBL" id="CAC5407523.1"/>
    </source>
</evidence>
<accession>A0A6J8DFU2</accession>
<sequence>MQIWVSVYGALEVGVYTDNGEEFNSQIFRENLNMSVKTTAGYSRWETAISWVVNAKNSLVNVYGYSPYQIVFGRNPNLPSTLVNKPPALEGETMSKTTGKHLDNVVVFIRYGGTYLRVHECRILRDFDGQNAKKNKSQEKRVTLNESLKTQNFVKNKAEHEVLYHDSDEEEDSHVNNQSDNEIDNGAEKGHESELESQVGDSELHSDNPVNNQGHESGEGSQSGGDSELENDNPANQRHGITQDHEDRYIVLQ</sequence>
<evidence type="ECO:0008006" key="4">
    <source>
        <dbReference type="Google" id="ProtNLM"/>
    </source>
</evidence>
<gene>
    <name evidence="2" type="ORF">MCOR_40990</name>
</gene>